<feature type="region of interest" description="Disordered" evidence="1">
    <location>
        <begin position="1"/>
        <end position="72"/>
    </location>
</feature>
<organism evidence="2 3">
    <name type="scientific">Marasmius oreades</name>
    <name type="common">fairy-ring Marasmius</name>
    <dbReference type="NCBI Taxonomy" id="181124"/>
    <lineage>
        <taxon>Eukaryota</taxon>
        <taxon>Fungi</taxon>
        <taxon>Dikarya</taxon>
        <taxon>Basidiomycota</taxon>
        <taxon>Agaricomycotina</taxon>
        <taxon>Agaricomycetes</taxon>
        <taxon>Agaricomycetidae</taxon>
        <taxon>Agaricales</taxon>
        <taxon>Marasmiineae</taxon>
        <taxon>Marasmiaceae</taxon>
        <taxon>Marasmius</taxon>
    </lineage>
</organism>
<evidence type="ECO:0000313" key="3">
    <source>
        <dbReference type="Proteomes" id="UP001049176"/>
    </source>
</evidence>
<comment type="caution">
    <text evidence="2">The sequence shown here is derived from an EMBL/GenBank/DDBJ whole genome shotgun (WGS) entry which is preliminary data.</text>
</comment>
<proteinExistence type="predicted"/>
<dbReference type="Proteomes" id="UP001049176">
    <property type="component" value="Chromosome 5"/>
</dbReference>
<dbReference type="KEGG" id="more:E1B28_009163"/>
<sequence>MVCKSRSGLTRHSLAKHRPITPPPRASNDDPDFTYQRHPLLSGRPCDQQGNFLPGNAPPQPPPLPHPDNPEAWAPFEDRLTFDFAHYHFVQAQSSATEINKALDMWAAAVWKYGGDIPWSTARDMYSCIDKIRENAVPWKTYHLKYTGPRPPSPPWWMTETYELHFRDSRQLLKEQLANSHFEGKMNFSAYRQFNKDGKRVYSNVMSGDWAWMQSDKISKDPSTHGSMFVALVAGSDKTTVSVATGHQEYHPWYMSPSNITNAARRAHGPGVLPGGFIPIPKTSKKHRKTIEYQRFSRQLYHACLTLMYEPLRSGMERPEVLLCADGHYRKAVYGIGPYIADYPEQVWLSGIVSGWCPKGRCDAQPDNLDNTTHVHLRSRSIREFMVTVFDPGILWDDYGVRVDVVPFTHHFPRADIHEIMAPDLLHQLIKGTFKDHLVTWINEYIMATYPTPKALAIIQDIDRRISAVPAFPGLRRFPDGRDFNQWTGDDSKALMKVYIAAIVGYVPSDMVKALSAFMECCYIARKNSLTTDDLATFELHRSRFHMYRQIFVTTGVRDDTSLPHQHSLQHYPRSIRLFGSPNGLCSSITESKHIKAVKEPWRRSNRFNALRQMLQIISRGEKLQGLWAKLKKRGWMIGSTLFFTQMVQEEDFLDAMTVAMEEVEEMTDENIDLGPVSGSKATSSIKLAATRARSYPRRLQKLAQHVQQPLLPELVQRFLYDQLNPQSEVPLHRIPVEQLPVLSGKFSVYHSAVARFYAPSDLCGAGGMYSERIRSTPQWRCDGARRDTALVVLDDDKPGLQGMWVARVLLLFSFYFREEHYPCALVNWFEPYGDEPDDETGMWRVVPEKDERGRRTIEVIHLDAIARGVHLLPSYGASPLPENIHYSSSLDAFQSFFVNKFADHHLFEFISV</sequence>
<protein>
    <submittedName>
        <fullName evidence="2">Uncharacterized protein</fullName>
    </submittedName>
</protein>
<keyword evidence="3" id="KW-1185">Reference proteome</keyword>
<dbReference type="Pfam" id="PF18759">
    <property type="entry name" value="Plavaka"/>
    <property type="match status" value="1"/>
</dbReference>
<dbReference type="InterPro" id="IPR041078">
    <property type="entry name" value="Plavaka"/>
</dbReference>
<evidence type="ECO:0000256" key="1">
    <source>
        <dbReference type="SAM" id="MobiDB-lite"/>
    </source>
</evidence>
<dbReference type="OrthoDB" id="3199698at2759"/>
<name>A0A9P7RZX9_9AGAR</name>
<gene>
    <name evidence="2" type="ORF">E1B28_009163</name>
</gene>
<dbReference type="RefSeq" id="XP_043009319.1">
    <property type="nucleotide sequence ID" value="XM_043154031.1"/>
</dbReference>
<reference evidence="2" key="1">
    <citation type="journal article" date="2021" name="Genome Biol. Evol.">
        <title>The assembled and annotated genome of the fairy-ring fungus Marasmius oreades.</title>
        <authorList>
            <person name="Hiltunen M."/>
            <person name="Ament-Velasquez S.L."/>
            <person name="Johannesson H."/>
        </authorList>
    </citation>
    <scope>NUCLEOTIDE SEQUENCE</scope>
    <source>
        <strain evidence="2">03SP1</strain>
    </source>
</reference>
<evidence type="ECO:0000313" key="2">
    <source>
        <dbReference type="EMBL" id="KAG7092849.1"/>
    </source>
</evidence>
<accession>A0A9P7RZX9</accession>
<dbReference type="AlphaFoldDB" id="A0A9P7RZX9"/>
<dbReference type="EMBL" id="CM032185">
    <property type="protein sequence ID" value="KAG7092849.1"/>
    <property type="molecule type" value="Genomic_DNA"/>
</dbReference>
<feature type="compositionally biased region" description="Pro residues" evidence="1">
    <location>
        <begin position="56"/>
        <end position="67"/>
    </location>
</feature>
<dbReference type="GeneID" id="66078239"/>